<dbReference type="Proteomes" id="UP000265520">
    <property type="component" value="Unassembled WGS sequence"/>
</dbReference>
<evidence type="ECO:0000313" key="2">
    <source>
        <dbReference type="Proteomes" id="UP000265520"/>
    </source>
</evidence>
<proteinExistence type="predicted"/>
<sequence>SGATHRGGWRNAPLSARPGWKALLVARRAAEHGATRVRAVYMDLF</sequence>
<name>A0A392VZK6_9FABA</name>
<keyword evidence="2" id="KW-1185">Reference proteome</keyword>
<accession>A0A392VZK6</accession>
<reference evidence="1 2" key="1">
    <citation type="journal article" date="2018" name="Front. Plant Sci.">
        <title>Red Clover (Trifolium pratense) and Zigzag Clover (T. medium) - A Picture of Genomic Similarities and Differences.</title>
        <authorList>
            <person name="Dluhosova J."/>
            <person name="Istvanek J."/>
            <person name="Nedelnik J."/>
            <person name="Repkova J."/>
        </authorList>
    </citation>
    <scope>NUCLEOTIDE SEQUENCE [LARGE SCALE GENOMIC DNA]</scope>
    <source>
        <strain evidence="2">cv. 10/8</strain>
        <tissue evidence="1">Leaf</tissue>
    </source>
</reference>
<comment type="caution">
    <text evidence="1">The sequence shown here is derived from an EMBL/GenBank/DDBJ whole genome shotgun (WGS) entry which is preliminary data.</text>
</comment>
<evidence type="ECO:0000313" key="1">
    <source>
        <dbReference type="EMBL" id="MCI93636.1"/>
    </source>
</evidence>
<feature type="non-terminal residue" evidence="1">
    <location>
        <position position="1"/>
    </location>
</feature>
<protein>
    <submittedName>
        <fullName evidence="1">Uncharacterized protein</fullName>
    </submittedName>
</protein>
<dbReference type="AlphaFoldDB" id="A0A392VZK6"/>
<dbReference type="EMBL" id="LXQA011334317">
    <property type="protein sequence ID" value="MCI93636.1"/>
    <property type="molecule type" value="Genomic_DNA"/>
</dbReference>
<organism evidence="1 2">
    <name type="scientific">Trifolium medium</name>
    <dbReference type="NCBI Taxonomy" id="97028"/>
    <lineage>
        <taxon>Eukaryota</taxon>
        <taxon>Viridiplantae</taxon>
        <taxon>Streptophyta</taxon>
        <taxon>Embryophyta</taxon>
        <taxon>Tracheophyta</taxon>
        <taxon>Spermatophyta</taxon>
        <taxon>Magnoliopsida</taxon>
        <taxon>eudicotyledons</taxon>
        <taxon>Gunneridae</taxon>
        <taxon>Pentapetalae</taxon>
        <taxon>rosids</taxon>
        <taxon>fabids</taxon>
        <taxon>Fabales</taxon>
        <taxon>Fabaceae</taxon>
        <taxon>Papilionoideae</taxon>
        <taxon>50 kb inversion clade</taxon>
        <taxon>NPAAA clade</taxon>
        <taxon>Hologalegina</taxon>
        <taxon>IRL clade</taxon>
        <taxon>Trifolieae</taxon>
        <taxon>Trifolium</taxon>
    </lineage>
</organism>